<dbReference type="EMBL" id="JAHRHJ020000006">
    <property type="protein sequence ID" value="KAH9313416.1"/>
    <property type="molecule type" value="Genomic_DNA"/>
</dbReference>
<gene>
    <name evidence="5" type="ORF">KI387_044050</name>
</gene>
<dbReference type="InterPro" id="IPR011598">
    <property type="entry name" value="bHLH_dom"/>
</dbReference>
<dbReference type="GO" id="GO:0009960">
    <property type="term" value="P:endosperm development"/>
    <property type="evidence" value="ECO:0007669"/>
    <property type="project" value="InterPro"/>
</dbReference>
<dbReference type="AlphaFoldDB" id="A0AA38L6G9"/>
<dbReference type="InterPro" id="IPR044278">
    <property type="entry name" value="BHLH95-like"/>
</dbReference>
<dbReference type="GO" id="GO:0003700">
    <property type="term" value="F:DNA-binding transcription factor activity"/>
    <property type="evidence" value="ECO:0007669"/>
    <property type="project" value="InterPro"/>
</dbReference>
<feature type="domain" description="BHLH" evidence="4">
    <location>
        <begin position="46"/>
        <end position="97"/>
    </location>
</feature>
<keyword evidence="1" id="KW-0805">Transcription regulation</keyword>
<dbReference type="PANTHER" id="PTHR46772">
    <property type="entry name" value="BHLH DOMAIN-CONTAINING PROTEIN"/>
    <property type="match status" value="1"/>
</dbReference>
<evidence type="ECO:0000313" key="5">
    <source>
        <dbReference type="EMBL" id="KAH9313416.1"/>
    </source>
</evidence>
<evidence type="ECO:0000256" key="3">
    <source>
        <dbReference type="SAM" id="Coils"/>
    </source>
</evidence>
<organism evidence="5 6">
    <name type="scientific">Taxus chinensis</name>
    <name type="common">Chinese yew</name>
    <name type="synonym">Taxus wallichiana var. chinensis</name>
    <dbReference type="NCBI Taxonomy" id="29808"/>
    <lineage>
        <taxon>Eukaryota</taxon>
        <taxon>Viridiplantae</taxon>
        <taxon>Streptophyta</taxon>
        <taxon>Embryophyta</taxon>
        <taxon>Tracheophyta</taxon>
        <taxon>Spermatophyta</taxon>
        <taxon>Pinopsida</taxon>
        <taxon>Pinidae</taxon>
        <taxon>Conifers II</taxon>
        <taxon>Cupressales</taxon>
        <taxon>Taxaceae</taxon>
        <taxon>Taxus</taxon>
    </lineage>
</organism>
<evidence type="ECO:0000256" key="1">
    <source>
        <dbReference type="ARBA" id="ARBA00023015"/>
    </source>
</evidence>
<evidence type="ECO:0000256" key="2">
    <source>
        <dbReference type="ARBA" id="ARBA00023163"/>
    </source>
</evidence>
<dbReference type="Gene3D" id="4.10.280.10">
    <property type="entry name" value="Helix-loop-helix DNA-binding domain"/>
    <property type="match status" value="1"/>
</dbReference>
<accession>A0AA38L6G9</accession>
<comment type="caution">
    <text evidence="5">The sequence shown here is derived from an EMBL/GenBank/DDBJ whole genome shotgun (WGS) entry which is preliminary data.</text>
</comment>
<keyword evidence="2" id="KW-0804">Transcription</keyword>
<dbReference type="SMART" id="SM00353">
    <property type="entry name" value="HLH"/>
    <property type="match status" value="1"/>
</dbReference>
<evidence type="ECO:0000259" key="4">
    <source>
        <dbReference type="PROSITE" id="PS50888"/>
    </source>
</evidence>
<dbReference type="SUPFAM" id="SSF47459">
    <property type="entry name" value="HLH, helix-loop-helix DNA-binding domain"/>
    <property type="match status" value="1"/>
</dbReference>
<protein>
    <recommendedName>
        <fullName evidence="4">BHLH domain-containing protein</fullName>
    </recommendedName>
</protein>
<dbReference type="Pfam" id="PF00010">
    <property type="entry name" value="HLH"/>
    <property type="match status" value="1"/>
</dbReference>
<dbReference type="InterPro" id="IPR036638">
    <property type="entry name" value="HLH_DNA-bd_sf"/>
</dbReference>
<sequence length="203" mass="23214">MAVDLYTLFFSPPSSTPLPPIFNPLKRSSDLNLDESITDQLIGKRRRNDSIISCEKIRRKRMRQLFSTLRSLLPLSTTSRVARYCIIEETGKHIQNLQNEVHELKKKKAKLLLGARESISLNVSVQVYGSETVIIRITASRMPRSLSKIYEEIEGHGLEIESADVYRGTSVVFLYFHVTVIVSNDCQTRPQPTLLYNTLLNIY</sequence>
<name>A0AA38L6G9_TAXCH</name>
<feature type="coiled-coil region" evidence="3">
    <location>
        <begin position="87"/>
        <end position="114"/>
    </location>
</feature>
<proteinExistence type="predicted"/>
<reference evidence="5 6" key="1">
    <citation type="journal article" date="2021" name="Nat. Plants">
        <title>The Taxus genome provides insights into paclitaxel biosynthesis.</title>
        <authorList>
            <person name="Xiong X."/>
            <person name="Gou J."/>
            <person name="Liao Q."/>
            <person name="Li Y."/>
            <person name="Zhou Q."/>
            <person name="Bi G."/>
            <person name="Li C."/>
            <person name="Du R."/>
            <person name="Wang X."/>
            <person name="Sun T."/>
            <person name="Guo L."/>
            <person name="Liang H."/>
            <person name="Lu P."/>
            <person name="Wu Y."/>
            <person name="Zhang Z."/>
            <person name="Ro D.K."/>
            <person name="Shang Y."/>
            <person name="Huang S."/>
            <person name="Yan J."/>
        </authorList>
    </citation>
    <scope>NUCLEOTIDE SEQUENCE [LARGE SCALE GENOMIC DNA]</scope>
    <source>
        <strain evidence="5">Ta-2019</strain>
    </source>
</reference>
<dbReference type="Proteomes" id="UP000824469">
    <property type="component" value="Unassembled WGS sequence"/>
</dbReference>
<keyword evidence="3" id="KW-0175">Coiled coil</keyword>
<keyword evidence="6" id="KW-1185">Reference proteome</keyword>
<dbReference type="GO" id="GO:0046983">
    <property type="term" value="F:protein dimerization activity"/>
    <property type="evidence" value="ECO:0007669"/>
    <property type="project" value="InterPro"/>
</dbReference>
<dbReference type="PROSITE" id="PS50888">
    <property type="entry name" value="BHLH"/>
    <property type="match status" value="1"/>
</dbReference>
<evidence type="ECO:0000313" key="6">
    <source>
        <dbReference type="Proteomes" id="UP000824469"/>
    </source>
</evidence>